<evidence type="ECO:0000313" key="2">
    <source>
        <dbReference type="EMBL" id="KAH6645975.1"/>
    </source>
</evidence>
<organism evidence="2 3">
    <name type="scientific">Truncatella angustata</name>
    <dbReference type="NCBI Taxonomy" id="152316"/>
    <lineage>
        <taxon>Eukaryota</taxon>
        <taxon>Fungi</taxon>
        <taxon>Dikarya</taxon>
        <taxon>Ascomycota</taxon>
        <taxon>Pezizomycotina</taxon>
        <taxon>Sordariomycetes</taxon>
        <taxon>Xylariomycetidae</taxon>
        <taxon>Amphisphaeriales</taxon>
        <taxon>Sporocadaceae</taxon>
        <taxon>Truncatella</taxon>
    </lineage>
</organism>
<accession>A0A9P8RM95</accession>
<evidence type="ECO:0000256" key="1">
    <source>
        <dbReference type="SAM" id="MobiDB-lite"/>
    </source>
</evidence>
<keyword evidence="3" id="KW-1185">Reference proteome</keyword>
<proteinExistence type="predicted"/>
<feature type="compositionally biased region" description="Polar residues" evidence="1">
    <location>
        <begin position="73"/>
        <end position="122"/>
    </location>
</feature>
<evidence type="ECO:0000313" key="3">
    <source>
        <dbReference type="Proteomes" id="UP000758603"/>
    </source>
</evidence>
<protein>
    <submittedName>
        <fullName evidence="2">Uncharacterized protein</fullName>
    </submittedName>
</protein>
<reference evidence="2" key="1">
    <citation type="journal article" date="2021" name="Nat. Commun.">
        <title>Genetic determinants of endophytism in the Arabidopsis root mycobiome.</title>
        <authorList>
            <person name="Mesny F."/>
            <person name="Miyauchi S."/>
            <person name="Thiergart T."/>
            <person name="Pickel B."/>
            <person name="Atanasova L."/>
            <person name="Karlsson M."/>
            <person name="Huettel B."/>
            <person name="Barry K.W."/>
            <person name="Haridas S."/>
            <person name="Chen C."/>
            <person name="Bauer D."/>
            <person name="Andreopoulos W."/>
            <person name="Pangilinan J."/>
            <person name="LaButti K."/>
            <person name="Riley R."/>
            <person name="Lipzen A."/>
            <person name="Clum A."/>
            <person name="Drula E."/>
            <person name="Henrissat B."/>
            <person name="Kohler A."/>
            <person name="Grigoriev I.V."/>
            <person name="Martin F.M."/>
            <person name="Hacquard S."/>
        </authorList>
    </citation>
    <scope>NUCLEOTIDE SEQUENCE</scope>
    <source>
        <strain evidence="2">MPI-SDFR-AT-0073</strain>
    </source>
</reference>
<gene>
    <name evidence="2" type="ORF">BKA67DRAFT_663847</name>
</gene>
<dbReference type="OrthoDB" id="3903267at2759"/>
<dbReference type="EMBL" id="JAGPXC010000010">
    <property type="protein sequence ID" value="KAH6645975.1"/>
    <property type="molecule type" value="Genomic_DNA"/>
</dbReference>
<dbReference type="Proteomes" id="UP000758603">
    <property type="component" value="Unassembled WGS sequence"/>
</dbReference>
<feature type="region of interest" description="Disordered" evidence="1">
    <location>
        <begin position="73"/>
        <end position="130"/>
    </location>
</feature>
<dbReference type="GeneID" id="70137154"/>
<dbReference type="AlphaFoldDB" id="A0A9P8RM95"/>
<dbReference type="RefSeq" id="XP_045952489.1">
    <property type="nucleotide sequence ID" value="XM_046108263.1"/>
</dbReference>
<sequence>MSMQLPRTTYIPPQTRARVVSRNVVRNGVARVVSGPIPAPVTIGELQASAIPRSRNVSAGSVASLLISTPSINDSATSALSGSSNDSEVDQSSRSSTAPSVQPTVSRDADQPQTPTHSSTRHATFEDTEDVEVRLRPGLIQDPSPRVSVLTAVNSPLRLSNGTAVNPQKLLPMAEELETARLGGRFPVTTAPYMDAQAVMDDFDQLQLLVELEHGSREYTELYVENVRRIRERDSVVHHENHDAHMRHTIDNLMRNQDVGEDLHAIIRQAARNASANAVRQVLAENNGQSLHQNVVREVSQAVIRAMAEHGLVGGQAVDNVDDILEEMFGVVEARILDATGPLRLNVNNLRNLNQAHEAAIGDQINRIDQGLGDQINRIDQGLGNHLNRIDQGLGNHLNNLNTQVGAMNNHVSAVGNHVNALGAFIHAINNTVSLTNNQMGQFGNEINSLQQIANMLPTLVQQVVQQVVQQSVQQILPGAVQTALVQAISGAAHATNSKGSDITATEVAAAMNEETVHTNKAKKNKKRGFWARLFKGCKKDDRNSGAPPGMAC</sequence>
<name>A0A9P8RM95_9PEZI</name>
<comment type="caution">
    <text evidence="2">The sequence shown here is derived from an EMBL/GenBank/DDBJ whole genome shotgun (WGS) entry which is preliminary data.</text>
</comment>